<evidence type="ECO:0000256" key="3">
    <source>
        <dbReference type="ARBA" id="ARBA00022525"/>
    </source>
</evidence>
<dbReference type="OrthoDB" id="17046at2759"/>
<dbReference type="RefSeq" id="XP_030201951.1">
    <property type="nucleotide sequence ID" value="XM_030346091.1"/>
</dbReference>
<feature type="chain" id="PRO_5045743656" description="Protein LEG1 homolog" evidence="6">
    <location>
        <begin position="23"/>
        <end position="359"/>
    </location>
</feature>
<comment type="subcellular location">
    <subcellularLocation>
        <location evidence="1">Secreted</location>
    </subcellularLocation>
</comment>
<evidence type="ECO:0008006" key="9">
    <source>
        <dbReference type="Google" id="ProtNLM"/>
    </source>
</evidence>
<reference evidence="7" key="1">
    <citation type="submission" date="2025-08" db="UniProtKB">
        <authorList>
            <consortium name="Ensembl"/>
        </authorList>
    </citation>
    <scope>IDENTIFICATION</scope>
</reference>
<keyword evidence="8" id="KW-1185">Reference proteome</keyword>
<dbReference type="OMA" id="PKLMDDW"/>
<accession>A0A8C4Z3N5</accession>
<dbReference type="InterPro" id="IPR008499">
    <property type="entry name" value="Leg1"/>
</dbReference>
<protein>
    <recommendedName>
        <fullName evidence="9">Protein LEG1 homolog</fullName>
    </recommendedName>
</protein>
<feature type="signal peptide" evidence="6">
    <location>
        <begin position="1"/>
        <end position="22"/>
    </location>
</feature>
<sequence length="359" mass="39280">MLRPLALGLLLVAVATVVVVDCAVLTENGMPILWQQTGGQLTDLPIQNDVLVPNPWHYLHRMSLYRLIIAATDPYMTSMGTNATDSPIWGLTLQLGWELTSGRLADPTGVTTCGTETGDRMCISTESWWGCANYYFSVIPFLSAAQQGFFGDNIPVQMQVPEGVTDYCTTYADCATRFPDLMAKWDAFYQGLKVAAVSEASDVEKKDHILGLYWAAHQGSMASVVACSARKASYSAPEVSFADSWQSSADFIAASNFQSNLEKSVMFMSPLPSRILKEGDRAPHIADLSADENHSLYIFSWMRSMNTILGGTMTRLWRSAMCSIPAREKGRALLEQLLLNPGFSTATFLSIISTTASSC</sequence>
<proteinExistence type="inferred from homology"/>
<evidence type="ECO:0000256" key="1">
    <source>
        <dbReference type="ARBA" id="ARBA00004613"/>
    </source>
</evidence>
<keyword evidence="4 6" id="KW-0732">Signal</keyword>
<dbReference type="PANTHER" id="PTHR18820:SF1">
    <property type="entry name" value="PROTEIN LEG1 HOMOLOG"/>
    <property type="match status" value="1"/>
</dbReference>
<evidence type="ECO:0000313" key="8">
    <source>
        <dbReference type="Proteomes" id="UP000694546"/>
    </source>
</evidence>
<dbReference type="PANTHER" id="PTHR18820">
    <property type="entry name" value="LEG1"/>
    <property type="match status" value="1"/>
</dbReference>
<dbReference type="GeneID" id="115534812"/>
<dbReference type="Pfam" id="PF05612">
    <property type="entry name" value="Leg1"/>
    <property type="match status" value="1"/>
</dbReference>
<keyword evidence="3" id="KW-0964">Secreted</keyword>
<keyword evidence="5" id="KW-0325">Glycoprotein</keyword>
<reference evidence="7" key="2">
    <citation type="submission" date="2025-09" db="UniProtKB">
        <authorList>
            <consortium name="Ensembl"/>
        </authorList>
    </citation>
    <scope>IDENTIFICATION</scope>
</reference>
<evidence type="ECO:0000256" key="5">
    <source>
        <dbReference type="ARBA" id="ARBA00023180"/>
    </source>
</evidence>
<dbReference type="Ensembl" id="ENSGMOT00000006736.2">
    <property type="protein sequence ID" value="ENSGMOP00000006544.2"/>
    <property type="gene ID" value="ENSGMOG00000006172.2"/>
</dbReference>
<dbReference type="GO" id="GO:0005615">
    <property type="term" value="C:extracellular space"/>
    <property type="evidence" value="ECO:0007669"/>
    <property type="project" value="TreeGrafter"/>
</dbReference>
<name>A0A8C4Z3N5_GADMO</name>
<comment type="similarity">
    <text evidence="2">Belongs to the LEG1 family.</text>
</comment>
<evidence type="ECO:0000256" key="6">
    <source>
        <dbReference type="SAM" id="SignalP"/>
    </source>
</evidence>
<evidence type="ECO:0000256" key="2">
    <source>
        <dbReference type="ARBA" id="ARBA00009122"/>
    </source>
</evidence>
<dbReference type="AlphaFoldDB" id="A0A8C4Z3N5"/>
<organism evidence="7 8">
    <name type="scientific">Gadus morhua</name>
    <name type="common">Atlantic cod</name>
    <dbReference type="NCBI Taxonomy" id="8049"/>
    <lineage>
        <taxon>Eukaryota</taxon>
        <taxon>Metazoa</taxon>
        <taxon>Chordata</taxon>
        <taxon>Craniata</taxon>
        <taxon>Vertebrata</taxon>
        <taxon>Euteleostomi</taxon>
        <taxon>Actinopterygii</taxon>
        <taxon>Neopterygii</taxon>
        <taxon>Teleostei</taxon>
        <taxon>Neoteleostei</taxon>
        <taxon>Acanthomorphata</taxon>
        <taxon>Zeiogadaria</taxon>
        <taxon>Gadariae</taxon>
        <taxon>Gadiformes</taxon>
        <taxon>Gadoidei</taxon>
        <taxon>Gadidae</taxon>
        <taxon>Gadus</taxon>
    </lineage>
</organism>
<evidence type="ECO:0000256" key="4">
    <source>
        <dbReference type="ARBA" id="ARBA00022729"/>
    </source>
</evidence>
<gene>
    <name evidence="7" type="primary">c21h6orf58</name>
</gene>
<evidence type="ECO:0000313" key="7">
    <source>
        <dbReference type="Ensembl" id="ENSGMOP00000006544.2"/>
    </source>
</evidence>
<dbReference type="GeneTree" id="ENSGT00390000004904"/>
<dbReference type="Proteomes" id="UP000694546">
    <property type="component" value="Chromosome 21"/>
</dbReference>